<feature type="domain" description="Galactose oxidase-like Early set" evidence="3">
    <location>
        <begin position="533"/>
        <end position="649"/>
    </location>
</feature>
<dbReference type="Gene3D" id="2.130.10.80">
    <property type="entry name" value="Galactose oxidase/kelch, beta-propeller"/>
    <property type="match status" value="1"/>
</dbReference>
<feature type="domain" description="Glyoxal oxidase N-terminal" evidence="2">
    <location>
        <begin position="144"/>
        <end position="528"/>
    </location>
</feature>
<proteinExistence type="predicted"/>
<dbReference type="HOGENOM" id="CLU_009630_3_0_1"/>
<protein>
    <submittedName>
        <fullName evidence="4">Glyoxal oxidase</fullName>
    </submittedName>
</protein>
<evidence type="ECO:0000313" key="5">
    <source>
        <dbReference type="Proteomes" id="UP000054097"/>
    </source>
</evidence>
<organism evidence="4 5">
    <name type="scientific">Serendipita vermifera MAFF 305830</name>
    <dbReference type="NCBI Taxonomy" id="933852"/>
    <lineage>
        <taxon>Eukaryota</taxon>
        <taxon>Fungi</taxon>
        <taxon>Dikarya</taxon>
        <taxon>Basidiomycota</taxon>
        <taxon>Agaricomycotina</taxon>
        <taxon>Agaricomycetes</taxon>
        <taxon>Sebacinales</taxon>
        <taxon>Serendipitaceae</taxon>
        <taxon>Serendipita</taxon>
    </lineage>
</organism>
<dbReference type="PANTHER" id="PTHR32208">
    <property type="entry name" value="SECRETED PROTEIN-RELATED"/>
    <property type="match status" value="1"/>
</dbReference>
<dbReference type="InterPro" id="IPR011043">
    <property type="entry name" value="Gal_Oxase/kelch_b-propeller"/>
</dbReference>
<reference evidence="4 5" key="1">
    <citation type="submission" date="2014-04" db="EMBL/GenBank/DDBJ databases">
        <authorList>
            <consortium name="DOE Joint Genome Institute"/>
            <person name="Kuo A."/>
            <person name="Zuccaro A."/>
            <person name="Kohler A."/>
            <person name="Nagy L.G."/>
            <person name="Floudas D."/>
            <person name="Copeland A."/>
            <person name="Barry K.W."/>
            <person name="Cichocki N."/>
            <person name="Veneault-Fourrey C."/>
            <person name="LaButti K."/>
            <person name="Lindquist E.A."/>
            <person name="Lipzen A."/>
            <person name="Lundell T."/>
            <person name="Morin E."/>
            <person name="Murat C."/>
            <person name="Sun H."/>
            <person name="Tunlid A."/>
            <person name="Henrissat B."/>
            <person name="Grigoriev I.V."/>
            <person name="Hibbett D.S."/>
            <person name="Martin F."/>
            <person name="Nordberg H.P."/>
            <person name="Cantor M.N."/>
            <person name="Hua S.X."/>
        </authorList>
    </citation>
    <scope>NUCLEOTIDE SEQUENCE [LARGE SCALE GENOMIC DNA]</scope>
    <source>
        <strain evidence="4 5">MAFF 305830</strain>
    </source>
</reference>
<dbReference type="STRING" id="933852.A0A0C2XDS2"/>
<keyword evidence="5" id="KW-1185">Reference proteome</keyword>
<reference evidence="5" key="2">
    <citation type="submission" date="2015-01" db="EMBL/GenBank/DDBJ databases">
        <title>Evolutionary Origins and Diversification of the Mycorrhizal Mutualists.</title>
        <authorList>
            <consortium name="DOE Joint Genome Institute"/>
            <consortium name="Mycorrhizal Genomics Consortium"/>
            <person name="Kohler A."/>
            <person name="Kuo A."/>
            <person name="Nagy L.G."/>
            <person name="Floudas D."/>
            <person name="Copeland A."/>
            <person name="Barry K.W."/>
            <person name="Cichocki N."/>
            <person name="Veneault-Fourrey C."/>
            <person name="LaButti K."/>
            <person name="Lindquist E.A."/>
            <person name="Lipzen A."/>
            <person name="Lundell T."/>
            <person name="Morin E."/>
            <person name="Murat C."/>
            <person name="Riley R."/>
            <person name="Ohm R."/>
            <person name="Sun H."/>
            <person name="Tunlid A."/>
            <person name="Henrissat B."/>
            <person name="Grigoriev I.V."/>
            <person name="Hibbett D.S."/>
            <person name="Martin F."/>
        </authorList>
    </citation>
    <scope>NUCLEOTIDE SEQUENCE [LARGE SCALE GENOMIC DNA]</scope>
    <source>
        <strain evidence="5">MAFF 305830</strain>
    </source>
</reference>
<keyword evidence="1" id="KW-0732">Signal</keyword>
<dbReference type="Pfam" id="PF09118">
    <property type="entry name" value="GO-like_E_set"/>
    <property type="match status" value="1"/>
</dbReference>
<dbReference type="AlphaFoldDB" id="A0A0C2XDS2"/>
<dbReference type="SUPFAM" id="SSF81296">
    <property type="entry name" value="E set domains"/>
    <property type="match status" value="1"/>
</dbReference>
<name>A0A0C2XDS2_SERVB</name>
<dbReference type="SUPFAM" id="SSF50965">
    <property type="entry name" value="Galactose oxidase, central domain"/>
    <property type="match status" value="1"/>
</dbReference>
<dbReference type="Proteomes" id="UP000054097">
    <property type="component" value="Unassembled WGS sequence"/>
</dbReference>
<dbReference type="InterPro" id="IPR013783">
    <property type="entry name" value="Ig-like_fold"/>
</dbReference>
<dbReference type="InterPro" id="IPR009880">
    <property type="entry name" value="Glyoxal_oxidase_N"/>
</dbReference>
<dbReference type="InterPro" id="IPR037293">
    <property type="entry name" value="Gal_Oxidase_central_sf"/>
</dbReference>
<evidence type="ECO:0000259" key="3">
    <source>
        <dbReference type="Pfam" id="PF09118"/>
    </source>
</evidence>
<dbReference type="Pfam" id="PF07250">
    <property type="entry name" value="Glyoxal_oxid_N"/>
    <property type="match status" value="1"/>
</dbReference>
<dbReference type="CDD" id="cd02851">
    <property type="entry name" value="E_set_GO_C"/>
    <property type="match status" value="1"/>
</dbReference>
<evidence type="ECO:0000313" key="4">
    <source>
        <dbReference type="EMBL" id="KIM27232.1"/>
    </source>
</evidence>
<dbReference type="InterPro" id="IPR015202">
    <property type="entry name" value="GO-like_E_set"/>
</dbReference>
<evidence type="ECO:0000259" key="2">
    <source>
        <dbReference type="Pfam" id="PF07250"/>
    </source>
</evidence>
<dbReference type="InterPro" id="IPR014756">
    <property type="entry name" value="Ig_E-set"/>
</dbReference>
<dbReference type="OrthoDB" id="2019572at2759"/>
<dbReference type="EMBL" id="KN824300">
    <property type="protein sequence ID" value="KIM27232.1"/>
    <property type="molecule type" value="Genomic_DNA"/>
</dbReference>
<gene>
    <name evidence="4" type="ORF">M408DRAFT_16683</name>
</gene>
<dbReference type="PANTHER" id="PTHR32208:SF21">
    <property type="entry name" value="LOW QUALITY PROTEIN: ALDEHYDE OXIDASE GLOX-LIKE"/>
    <property type="match status" value="1"/>
</dbReference>
<dbReference type="Gene3D" id="2.60.40.10">
    <property type="entry name" value="Immunoglobulins"/>
    <property type="match status" value="1"/>
</dbReference>
<sequence length="685" mass="73979">MRLGIPSLIQHLKDNKSAIRTSVGKTLQTLFGYGQLCLSYWFHFLTHFIPEDTRDVIFRMRPPNSWLEYLQDTDVDALQVFTGICCFLIGEGQPTHTISDDLLGGFQVVGESGVSAQQLFLGSENLVYILDKVENNPLTINNHAAWGTVYDIDTNIATPLEVTTNTFCAGGAILGNGDWVSIGGNQAVDPGGNTSTSQTGNNTYQNSDGAFAVRTITPGPEGNWYDDPAMDLKSKRWYPTLEPMIDGRAFVLGGDQWGGFVNDVNNSNPTYEFWPRYDGETSIGSPILLNTLPANLYPIAHLLPSNTILLNINRAAAILDTNANAEYPLPEVPHAVRTYPASASSVLLPLTPANGWNATVMYCGGSDISKEDWLSTTLALISVPASASCIKISPATQNDFEDEDSLPVGRVMGSAILLPDGTVLVVNGANTGVAGYAGNAAQQAWSVDDGFSDMPVLRPIIYDPSRPSGQKWSDAGLQESTVPRMYHSSATLLPDGSVLVAGSNPHPDYSPNKTYPTEYRVERFYPLYYNKRRPEPSGIPSSISYGGSYFELGLTLDDLFGDVQNLNKLKIVLMKTGYSTHAINFGMRSAELDHTFTLNADSTGRADGSAGITLHVSQAPPNVAILPPGTAWFFVVVDGVPSVGAKVMVGTGQIGNQPTADVEALPESSTLEDQNWMIQRSFGQP</sequence>
<evidence type="ECO:0000256" key="1">
    <source>
        <dbReference type="ARBA" id="ARBA00022729"/>
    </source>
</evidence>
<accession>A0A0C2XDS2</accession>